<feature type="transmembrane region" description="Helical" evidence="8">
    <location>
        <begin position="14"/>
        <end position="33"/>
    </location>
</feature>
<feature type="transmembrane region" description="Helical" evidence="8">
    <location>
        <begin position="198"/>
        <end position="223"/>
    </location>
</feature>
<keyword evidence="7 8" id="KW-0472">Membrane</keyword>
<evidence type="ECO:0000256" key="2">
    <source>
        <dbReference type="ARBA" id="ARBA00022516"/>
    </source>
</evidence>
<evidence type="ECO:0000256" key="7">
    <source>
        <dbReference type="ARBA" id="ARBA00023136"/>
    </source>
</evidence>
<dbReference type="GO" id="GO:0009922">
    <property type="term" value="F:fatty acid elongase activity"/>
    <property type="evidence" value="ECO:0007669"/>
    <property type="project" value="InterPro"/>
</dbReference>
<dbReference type="GO" id="GO:0030148">
    <property type="term" value="P:sphingolipid biosynthetic process"/>
    <property type="evidence" value="ECO:0007669"/>
    <property type="project" value="TreeGrafter"/>
</dbReference>
<gene>
    <name evidence="9" type="ORF">YASMINEVIRUS_634</name>
</gene>
<evidence type="ECO:0000256" key="6">
    <source>
        <dbReference type="ARBA" id="ARBA00023098"/>
    </source>
</evidence>
<keyword evidence="10" id="KW-1185">Reference proteome</keyword>
<dbReference type="GO" id="GO:0034626">
    <property type="term" value="P:fatty acid elongation, polyunsaturated fatty acid"/>
    <property type="evidence" value="ECO:0007669"/>
    <property type="project" value="TreeGrafter"/>
</dbReference>
<name>A0A5K0U9D0_9VIRU</name>
<dbReference type="Pfam" id="PF01151">
    <property type="entry name" value="ELO"/>
    <property type="match status" value="1"/>
</dbReference>
<dbReference type="GO" id="GO:0019367">
    <property type="term" value="P:fatty acid elongation, saturated fatty acid"/>
    <property type="evidence" value="ECO:0007669"/>
    <property type="project" value="TreeGrafter"/>
</dbReference>
<keyword evidence="4 8" id="KW-0812">Transmembrane</keyword>
<dbReference type="InterPro" id="IPR002076">
    <property type="entry name" value="ELO_fam"/>
</dbReference>
<feature type="transmembrane region" description="Helical" evidence="8">
    <location>
        <begin position="92"/>
        <end position="117"/>
    </location>
</feature>
<dbReference type="PANTHER" id="PTHR11157">
    <property type="entry name" value="FATTY ACID ACYL TRANSFERASE-RELATED"/>
    <property type="match status" value="1"/>
</dbReference>
<feature type="transmembrane region" description="Helical" evidence="8">
    <location>
        <begin position="169"/>
        <end position="186"/>
    </location>
</feature>
<protein>
    <submittedName>
        <fullName evidence="9">Fatty acid elongase</fullName>
    </submittedName>
</protein>
<keyword evidence="2" id="KW-0444">Lipid biosynthesis</keyword>
<keyword evidence="5 8" id="KW-1133">Transmembrane helix</keyword>
<dbReference type="EMBL" id="UPSH01000001">
    <property type="protein sequence ID" value="VBB18171.1"/>
    <property type="molecule type" value="Genomic_DNA"/>
</dbReference>
<organism evidence="9 10">
    <name type="scientific">Yasminevirus sp. GU-2018</name>
    <dbReference type="NCBI Taxonomy" id="2420051"/>
    <lineage>
        <taxon>Viruses</taxon>
        <taxon>Varidnaviria</taxon>
        <taxon>Bamfordvirae</taxon>
        <taxon>Nucleocytoviricota</taxon>
        <taxon>Megaviricetes</taxon>
        <taxon>Imitervirales</taxon>
        <taxon>Mimiviridae</taxon>
        <taxon>Klosneuvirinae</taxon>
        <taxon>Yasminevirus</taxon>
        <taxon>Yasminevirus saudimassiliense</taxon>
    </lineage>
</organism>
<evidence type="ECO:0000256" key="1">
    <source>
        <dbReference type="ARBA" id="ARBA00004141"/>
    </source>
</evidence>
<keyword evidence="6" id="KW-0443">Lipid metabolism</keyword>
<dbReference type="GO" id="GO:0034625">
    <property type="term" value="P:fatty acid elongation, monounsaturated fatty acid"/>
    <property type="evidence" value="ECO:0007669"/>
    <property type="project" value="TreeGrafter"/>
</dbReference>
<evidence type="ECO:0000313" key="9">
    <source>
        <dbReference type="EMBL" id="VBB18171.1"/>
    </source>
</evidence>
<accession>A0A5K0U9D0</accession>
<dbReference type="GO" id="GO:0042761">
    <property type="term" value="P:very long-chain fatty acid biosynthetic process"/>
    <property type="evidence" value="ECO:0007669"/>
    <property type="project" value="TreeGrafter"/>
</dbReference>
<dbReference type="Proteomes" id="UP000594342">
    <property type="component" value="Unassembled WGS sequence"/>
</dbReference>
<sequence length="311" mass="35600">MFVYTKIVEVFKPLISMLVMFGKAFNVFALTTLGLNRVQYIAFIPLWYTVVVTVVYFIRRLITGDTRPGLITEFSSNKFRPTNSGLFKFCVFLWNVFMAVLSLAVFSVTMVTLYTIADNICVNLHSFSGLLDVIYTPYDKMTNLEYSPFTSGGGETLMFASKLFEIGDTIAYVLGGSSVIFLHFWHHATTAIVVEMGYTGFTGLILITINNFIHIVMYSYYALTYFRPLRRYLSSVKIFITVVQILQFLFIVYLNIMPRLPGNEHYLNLAYGAGSGFDVWSDVCTLVVIVSFLLLFMKFFVDTYVRRRVLE</sequence>
<evidence type="ECO:0000313" key="10">
    <source>
        <dbReference type="Proteomes" id="UP000594342"/>
    </source>
</evidence>
<feature type="transmembrane region" description="Helical" evidence="8">
    <location>
        <begin position="40"/>
        <end position="58"/>
    </location>
</feature>
<feature type="transmembrane region" description="Helical" evidence="8">
    <location>
        <begin position="235"/>
        <end position="256"/>
    </location>
</feature>
<evidence type="ECO:0000256" key="4">
    <source>
        <dbReference type="ARBA" id="ARBA00022692"/>
    </source>
</evidence>
<feature type="transmembrane region" description="Helical" evidence="8">
    <location>
        <begin position="279"/>
        <end position="301"/>
    </location>
</feature>
<reference evidence="9 10" key="1">
    <citation type="submission" date="2018-10" db="EMBL/GenBank/DDBJ databases">
        <authorList>
            <consortium name="IHU Genomes"/>
        </authorList>
    </citation>
    <scope>NUCLEOTIDE SEQUENCE [LARGE SCALE GENOMIC DNA]</scope>
    <source>
        <strain evidence="9 10">A1</strain>
    </source>
</reference>
<evidence type="ECO:0000256" key="5">
    <source>
        <dbReference type="ARBA" id="ARBA00022989"/>
    </source>
</evidence>
<comment type="subcellular location">
    <subcellularLocation>
        <location evidence="1">Membrane</location>
        <topology evidence="1">Multi-pass membrane protein</topology>
    </subcellularLocation>
</comment>
<evidence type="ECO:0000256" key="8">
    <source>
        <dbReference type="SAM" id="Phobius"/>
    </source>
</evidence>
<proteinExistence type="predicted"/>
<comment type="caution">
    <text evidence="9">The sequence shown here is derived from an EMBL/GenBank/DDBJ whole genome shotgun (WGS) entry which is preliminary data.</text>
</comment>
<dbReference type="GO" id="GO:0016020">
    <property type="term" value="C:membrane"/>
    <property type="evidence" value="ECO:0007669"/>
    <property type="project" value="UniProtKB-SubCell"/>
</dbReference>
<evidence type="ECO:0000256" key="3">
    <source>
        <dbReference type="ARBA" id="ARBA00022679"/>
    </source>
</evidence>
<keyword evidence="3" id="KW-0808">Transferase</keyword>